<evidence type="ECO:0000256" key="11">
    <source>
        <dbReference type="ARBA" id="ARBA00050355"/>
    </source>
</evidence>
<evidence type="ECO:0000256" key="7">
    <source>
        <dbReference type="ARBA" id="ARBA00038781"/>
    </source>
</evidence>
<dbReference type="EC" id="7.5.2.13" evidence="16"/>
<dbReference type="FunFam" id="3.40.50.300:FF:000042">
    <property type="entry name" value="Maltose/maltodextrin ABC transporter, ATP-binding protein"/>
    <property type="match status" value="1"/>
</dbReference>
<dbReference type="GO" id="GO:0016887">
    <property type="term" value="F:ATP hydrolysis activity"/>
    <property type="evidence" value="ECO:0007669"/>
    <property type="project" value="InterPro"/>
</dbReference>
<comment type="catalytic activity">
    <reaction evidence="12">
        <text>L-arabinose(out) + ATP + H2O = L-arabinose(in) + ADP + phosphate + H(+)</text>
        <dbReference type="Rhea" id="RHEA:30007"/>
        <dbReference type="ChEBI" id="CHEBI:15377"/>
        <dbReference type="ChEBI" id="CHEBI:15378"/>
        <dbReference type="ChEBI" id="CHEBI:17535"/>
        <dbReference type="ChEBI" id="CHEBI:30616"/>
        <dbReference type="ChEBI" id="CHEBI:43474"/>
        <dbReference type="ChEBI" id="CHEBI:456216"/>
        <dbReference type="EC" id="7.5.2.13"/>
    </reaction>
    <physiologicalReaction direction="left-to-right" evidence="12">
        <dbReference type="Rhea" id="RHEA:30008"/>
    </physiologicalReaction>
</comment>
<evidence type="ECO:0000256" key="5">
    <source>
        <dbReference type="ARBA" id="ARBA00022840"/>
    </source>
</evidence>
<comment type="catalytic activity">
    <reaction evidence="11">
        <text>D-xylose(out) + ATP + H2O = D-xylose(in) + ADP + phosphate + H(+)</text>
        <dbReference type="Rhea" id="RHEA:29899"/>
        <dbReference type="ChEBI" id="CHEBI:15377"/>
        <dbReference type="ChEBI" id="CHEBI:15378"/>
        <dbReference type="ChEBI" id="CHEBI:30616"/>
        <dbReference type="ChEBI" id="CHEBI:43474"/>
        <dbReference type="ChEBI" id="CHEBI:53455"/>
        <dbReference type="ChEBI" id="CHEBI:456216"/>
        <dbReference type="EC" id="7.5.2.13"/>
    </reaction>
    <physiologicalReaction direction="left-to-right" evidence="11">
        <dbReference type="Rhea" id="RHEA:29900"/>
    </physiologicalReaction>
</comment>
<evidence type="ECO:0000256" key="16">
    <source>
        <dbReference type="ARBA" id="ARBA00066315"/>
    </source>
</evidence>
<feature type="domain" description="ABC transporter" evidence="17">
    <location>
        <begin position="4"/>
        <end position="234"/>
    </location>
</feature>
<evidence type="ECO:0000256" key="13">
    <source>
        <dbReference type="ARBA" id="ARBA00053454"/>
    </source>
</evidence>
<dbReference type="Proteomes" id="UP000199079">
    <property type="component" value="Unassembled WGS sequence"/>
</dbReference>
<dbReference type="InterPro" id="IPR003593">
    <property type="entry name" value="AAA+_ATPase"/>
</dbReference>
<dbReference type="InterPro" id="IPR027417">
    <property type="entry name" value="P-loop_NTPase"/>
</dbReference>
<evidence type="ECO:0000256" key="15">
    <source>
        <dbReference type="ARBA" id="ARBA00065962"/>
    </source>
</evidence>
<evidence type="ECO:0000256" key="14">
    <source>
        <dbReference type="ARBA" id="ARBA00061029"/>
    </source>
</evidence>
<evidence type="ECO:0000256" key="10">
    <source>
        <dbReference type="ARBA" id="ARBA00047936"/>
    </source>
</evidence>
<keyword evidence="4" id="KW-0547">Nucleotide-binding</keyword>
<dbReference type="GeneID" id="43839764"/>
<evidence type="ECO:0000256" key="9">
    <source>
        <dbReference type="ARBA" id="ARBA00041133"/>
    </source>
</evidence>
<dbReference type="Pfam" id="PF00005">
    <property type="entry name" value="ABC_tran"/>
    <property type="match status" value="1"/>
</dbReference>
<reference evidence="19" key="1">
    <citation type="submission" date="2016-10" db="EMBL/GenBank/DDBJ databases">
        <authorList>
            <person name="Varghese N."/>
            <person name="Submissions S."/>
        </authorList>
    </citation>
    <scope>NUCLEOTIDE SEQUENCE [LARGE SCALE GENOMIC DNA]</scope>
    <source>
        <strain evidence="19">DC30,IBRC 10041,KCTC 4046</strain>
    </source>
</reference>
<name>A0A1H3EU91_9EURY</name>
<dbReference type="Gene3D" id="2.40.50.140">
    <property type="entry name" value="Nucleic acid-binding proteins"/>
    <property type="match status" value="1"/>
</dbReference>
<gene>
    <name evidence="18" type="ORF">SAMN05216564_101579</name>
</gene>
<dbReference type="PANTHER" id="PTHR42781">
    <property type="entry name" value="SPERMIDINE/PUTRESCINE IMPORT ATP-BINDING PROTEIN POTA"/>
    <property type="match status" value="1"/>
</dbReference>
<dbReference type="AlphaFoldDB" id="A0A1H3EU91"/>
<dbReference type="InterPro" id="IPR017871">
    <property type="entry name" value="ABC_transporter-like_CS"/>
</dbReference>
<dbReference type="SUPFAM" id="SSF52540">
    <property type="entry name" value="P-loop containing nucleoside triphosphate hydrolases"/>
    <property type="match status" value="1"/>
</dbReference>
<keyword evidence="19" id="KW-1185">Reference proteome</keyword>
<dbReference type="SMART" id="SM00382">
    <property type="entry name" value="AAA"/>
    <property type="match status" value="1"/>
</dbReference>
<keyword evidence="2" id="KW-0813">Transport</keyword>
<evidence type="ECO:0000256" key="4">
    <source>
        <dbReference type="ARBA" id="ARBA00022741"/>
    </source>
</evidence>
<organism evidence="18 19">
    <name type="scientific">Halopenitus persicus</name>
    <dbReference type="NCBI Taxonomy" id="1048396"/>
    <lineage>
        <taxon>Archaea</taxon>
        <taxon>Methanobacteriati</taxon>
        <taxon>Methanobacteriota</taxon>
        <taxon>Stenosarchaea group</taxon>
        <taxon>Halobacteria</taxon>
        <taxon>Halobacteriales</taxon>
        <taxon>Haloferacaceae</taxon>
        <taxon>Halopenitus</taxon>
    </lineage>
</organism>
<comment type="subunit">
    <text evidence="15">The complex is composed of two ATP-binding proteins (XacJ and XacK), two transmembrane proteins (XacH and XacI) and a solute-binding protein (XacG).</text>
</comment>
<keyword evidence="5 18" id="KW-0067">ATP-binding</keyword>
<comment type="similarity">
    <text evidence="6">Belongs to the ABC transporter superfamily. Sulfate/tungstate importer (TC 3.A.1.6) family.</text>
</comment>
<proteinExistence type="inferred from homology"/>
<evidence type="ECO:0000256" key="12">
    <source>
        <dbReference type="ARBA" id="ARBA00051890"/>
    </source>
</evidence>
<dbReference type="InterPro" id="IPR013611">
    <property type="entry name" value="Transp-assoc_OB_typ2"/>
</dbReference>
<dbReference type="InterPro" id="IPR012340">
    <property type="entry name" value="NA-bd_OB-fold"/>
</dbReference>
<dbReference type="RefSeq" id="WP_021073295.1">
    <property type="nucleotide sequence ID" value="NZ_FNPC01000001.1"/>
</dbReference>
<dbReference type="GO" id="GO:0043190">
    <property type="term" value="C:ATP-binding cassette (ABC) transporter complex"/>
    <property type="evidence" value="ECO:0007669"/>
    <property type="project" value="InterPro"/>
</dbReference>
<evidence type="ECO:0000256" key="1">
    <source>
        <dbReference type="ARBA" id="ARBA00004202"/>
    </source>
</evidence>
<dbReference type="GO" id="GO:0005524">
    <property type="term" value="F:ATP binding"/>
    <property type="evidence" value="ECO:0007669"/>
    <property type="project" value="UniProtKB-KW"/>
</dbReference>
<sequence>MSVLTISDLRKEFGDLVAVDDVNFAVDDGEFVSILGPSGSGKSTILRMIAGFETPTAGTIEIEGENVTAAPPFDREVNMVFQSLALFPHLTVAENIGYGLVESGVPEDERRERIAEMLEVVELSGYQDRNIDQLSGGEQQRVALARAIVNEPKIVLFDEPLASLDRKLRQHMQFELQRIQEETGITFLYVTHDQEVAMAVSDRMLVLNDGEMEQLDSVETIYDKPASKFVAQFIGDINLVPASIVEANGTDVTVDSRGNRIHVSDAAGRCVDAVSLEEGADVSVGIRPTGITLGDPDREDVFSVRGEIQNRGYAGDETVYTIDTEYGSFTANTEDRSYDIGDDVTVWWPADEVYLFAPETETASVSDGGGEP</sequence>
<dbReference type="EC" id="7.3.2.6" evidence="8"/>
<accession>A0A1H3EU91</accession>
<evidence type="ECO:0000256" key="8">
    <source>
        <dbReference type="ARBA" id="ARBA00039025"/>
    </source>
</evidence>
<comment type="function">
    <text evidence="13">Part of the ABC transporter complex XacGHIJK involved in the uptake of xylose and arabinose. Responsible for energy coupling to the transport system.</text>
</comment>
<dbReference type="InterPro" id="IPR050093">
    <property type="entry name" value="ABC_SmlMolc_Importer"/>
</dbReference>
<comment type="catalytic activity">
    <reaction evidence="10">
        <text>tungstate(in) + ATP + H2O = tungstate(out) + ADP + phosphate + H(+)</text>
        <dbReference type="Rhea" id="RHEA:35027"/>
        <dbReference type="ChEBI" id="CHEBI:15377"/>
        <dbReference type="ChEBI" id="CHEBI:15378"/>
        <dbReference type="ChEBI" id="CHEBI:30616"/>
        <dbReference type="ChEBI" id="CHEBI:43474"/>
        <dbReference type="ChEBI" id="CHEBI:46502"/>
        <dbReference type="ChEBI" id="CHEBI:456216"/>
        <dbReference type="EC" id="7.3.2.6"/>
    </reaction>
</comment>
<dbReference type="InterPro" id="IPR008995">
    <property type="entry name" value="Mo/tungstate-bd_C_term_dom"/>
</dbReference>
<comment type="similarity">
    <text evidence="14">Belongs to the ABC transporter superfamily. Carbohydrate uptake transporter-1 (CUT1) (TC 3.A.1.1) family.</text>
</comment>
<dbReference type="Pfam" id="PF08402">
    <property type="entry name" value="TOBE_2"/>
    <property type="match status" value="1"/>
</dbReference>
<dbReference type="Gene3D" id="3.40.50.300">
    <property type="entry name" value="P-loop containing nucleotide triphosphate hydrolases"/>
    <property type="match status" value="1"/>
</dbReference>
<dbReference type="SUPFAM" id="SSF50331">
    <property type="entry name" value="MOP-like"/>
    <property type="match status" value="1"/>
</dbReference>
<dbReference type="GO" id="GO:1901238">
    <property type="term" value="F:ABC-type tungstate transporter activity"/>
    <property type="evidence" value="ECO:0007669"/>
    <property type="project" value="UniProtKB-EC"/>
</dbReference>
<keyword evidence="3" id="KW-0500">Molybdenum</keyword>
<dbReference type="PROSITE" id="PS00211">
    <property type="entry name" value="ABC_TRANSPORTER_1"/>
    <property type="match status" value="1"/>
</dbReference>
<dbReference type="Gene3D" id="2.40.50.100">
    <property type="match status" value="1"/>
</dbReference>
<dbReference type="PROSITE" id="PS50893">
    <property type="entry name" value="ABC_TRANSPORTER_2"/>
    <property type="match status" value="1"/>
</dbReference>
<evidence type="ECO:0000256" key="6">
    <source>
        <dbReference type="ARBA" id="ARBA00038307"/>
    </source>
</evidence>
<evidence type="ECO:0000313" key="18">
    <source>
        <dbReference type="EMBL" id="SDX81688.1"/>
    </source>
</evidence>
<evidence type="ECO:0000259" key="17">
    <source>
        <dbReference type="PROSITE" id="PS50893"/>
    </source>
</evidence>
<evidence type="ECO:0000313" key="19">
    <source>
        <dbReference type="Proteomes" id="UP000199079"/>
    </source>
</evidence>
<evidence type="ECO:0000256" key="3">
    <source>
        <dbReference type="ARBA" id="ARBA00022505"/>
    </source>
</evidence>
<protein>
    <recommendedName>
        <fullName evidence="9">Molybdate/tungstate import ATP-binding protein WtpC</fullName>
        <ecNumber evidence="8">7.3.2.6</ecNumber>
        <ecNumber evidence="16">7.5.2.13</ecNumber>
    </recommendedName>
</protein>
<comment type="subcellular location">
    <subcellularLocation>
        <location evidence="1">Cell membrane</location>
        <topology evidence="1">Peripheral membrane protein</topology>
    </subcellularLocation>
</comment>
<comment type="subunit">
    <text evidence="7">The complex is composed of two ATP-binding proteins (WtpC), two transmembrane proteins (WtpB) and a solute-binding protein (WtpA).</text>
</comment>
<dbReference type="EMBL" id="FNPC01000001">
    <property type="protein sequence ID" value="SDX81688.1"/>
    <property type="molecule type" value="Genomic_DNA"/>
</dbReference>
<dbReference type="InterPro" id="IPR003439">
    <property type="entry name" value="ABC_transporter-like_ATP-bd"/>
</dbReference>
<dbReference type="OrthoDB" id="18368at2157"/>
<dbReference type="PANTHER" id="PTHR42781:SF4">
    <property type="entry name" value="SPERMIDINE_PUTRESCINE IMPORT ATP-BINDING PROTEIN POTA"/>
    <property type="match status" value="1"/>
</dbReference>
<evidence type="ECO:0000256" key="2">
    <source>
        <dbReference type="ARBA" id="ARBA00022448"/>
    </source>
</evidence>